<accession>A0A2Z4YRL4</accession>
<reference evidence="2 3" key="1">
    <citation type="submission" date="2018-07" db="EMBL/GenBank/DDBJ databases">
        <title>Rhizobium leguminosarum strain:ATCC 14479 Genome sequencing and assembly.</title>
        <authorList>
            <person name="Chakraborty R."/>
        </authorList>
    </citation>
    <scope>NUCLEOTIDE SEQUENCE [LARGE SCALE GENOMIC DNA]</scope>
    <source>
        <strain evidence="2 3">ATCC 14479</strain>
        <plasmid evidence="3">Plasmid unnamed1</plasmid>
    </source>
</reference>
<geneLocation type="plasmid" evidence="2 3">
    <name>unnamed1</name>
</geneLocation>
<gene>
    <name evidence="2" type="ORF">DLJ82_5471</name>
</gene>
<dbReference type="AlphaFoldDB" id="A0A2Z4YRL4"/>
<evidence type="ECO:0000313" key="2">
    <source>
        <dbReference type="EMBL" id="AXA43032.1"/>
    </source>
</evidence>
<feature type="compositionally biased region" description="Low complexity" evidence="1">
    <location>
        <begin position="127"/>
        <end position="144"/>
    </location>
</feature>
<sequence length="234" mass="25123">MYRDGVRGCISPPIATAARKRSKERTVGCRDLEICQHVFDDLRTMADVPRNSEEAERIAAIVVDLYRQGDSAQVSLPLEGSTAAIAYRLGILTSVRSMLVSRLHSEPISPICSKFAEHLGRKEGAISPLSSSRTASSSPISASSGSGGPPAPPKDSAFRSARSRRRHLLVSESVDLGLQIRQLAADALARGRGQARTQAGASTGRLETLPKPLPRYAVIAADQHRLGRRASVTF</sequence>
<protein>
    <submittedName>
        <fullName evidence="2">Uncharacterized protein</fullName>
    </submittedName>
</protein>
<name>A0A2Z4YRL4_RHILE</name>
<feature type="region of interest" description="Disordered" evidence="1">
    <location>
        <begin position="126"/>
        <end position="162"/>
    </location>
</feature>
<evidence type="ECO:0000313" key="3">
    <source>
        <dbReference type="Proteomes" id="UP000251166"/>
    </source>
</evidence>
<dbReference type="Proteomes" id="UP000251166">
    <property type="component" value="Plasmid unnamed1"/>
</dbReference>
<dbReference type="EMBL" id="CP030761">
    <property type="protein sequence ID" value="AXA43032.1"/>
    <property type="molecule type" value="Genomic_DNA"/>
</dbReference>
<organism evidence="2 3">
    <name type="scientific">Rhizobium leguminosarum</name>
    <dbReference type="NCBI Taxonomy" id="384"/>
    <lineage>
        <taxon>Bacteria</taxon>
        <taxon>Pseudomonadati</taxon>
        <taxon>Pseudomonadota</taxon>
        <taxon>Alphaproteobacteria</taxon>
        <taxon>Hyphomicrobiales</taxon>
        <taxon>Rhizobiaceae</taxon>
        <taxon>Rhizobium/Agrobacterium group</taxon>
        <taxon>Rhizobium</taxon>
    </lineage>
</organism>
<evidence type="ECO:0000256" key="1">
    <source>
        <dbReference type="SAM" id="MobiDB-lite"/>
    </source>
</evidence>
<proteinExistence type="predicted"/>
<keyword evidence="2" id="KW-0614">Plasmid</keyword>